<dbReference type="RefSeq" id="WP_035180359.1">
    <property type="nucleotide sequence ID" value="NZ_AZFY01000145.1"/>
</dbReference>
<evidence type="ECO:0000313" key="5">
    <source>
        <dbReference type="Proteomes" id="UP000051966"/>
    </source>
</evidence>
<dbReference type="PATRIC" id="fig|1423743.5.peg.1309"/>
<reference evidence="2" key="1">
    <citation type="journal article" date="2014" name="Genome Announc.">
        <title>Draft Genome Sequences of Two Lactobacillus Strains, L. farraginis JCM 14108T and L. composti JCM 14202T, Isolated from Compost of Distilled Shochu Residue.</title>
        <authorList>
            <person name="Yuki M."/>
            <person name="Oshima K."/>
            <person name="Suda W."/>
            <person name="Kitahara M."/>
            <person name="Kitamura K."/>
            <person name="Iida T."/>
            <person name="Hattori M."/>
            <person name="Ohkuma M."/>
        </authorList>
    </citation>
    <scope>NUCLEOTIDE SEQUENCE [LARGE SCALE GENOMIC DNA]</scope>
    <source>
        <strain evidence="2">JCM 14108</strain>
    </source>
</reference>
<evidence type="ECO:0000313" key="2">
    <source>
        <dbReference type="EMBL" id="GAF37212.1"/>
    </source>
</evidence>
<evidence type="ECO:0000259" key="1">
    <source>
        <dbReference type="Pfam" id="PF07872"/>
    </source>
</evidence>
<dbReference type="InterPro" id="IPR012454">
    <property type="entry name" value="DUF1659"/>
</dbReference>
<dbReference type="eggNOG" id="ENOG502ZR18">
    <property type="taxonomic scope" value="Bacteria"/>
</dbReference>
<sequence length="82" mass="8846">MQKDWMKSTASYTFTEKDHKNGVKHNFSYVAKDASAEVIAKFGNILGALTEGKLLDVTVATTDHVSVNEPVKEPVPAAAPQA</sequence>
<dbReference type="Pfam" id="PF07872">
    <property type="entry name" value="DUF1659"/>
    <property type="match status" value="1"/>
</dbReference>
<dbReference type="STRING" id="1423743.FD41_GL001260"/>
<dbReference type="AlphaFoldDB" id="X0PJ39"/>
<evidence type="ECO:0000313" key="3">
    <source>
        <dbReference type="EMBL" id="KRM02061.1"/>
    </source>
</evidence>
<dbReference type="Proteomes" id="UP000051966">
    <property type="component" value="Unassembled WGS sequence"/>
</dbReference>
<keyword evidence="5" id="KW-1185">Reference proteome</keyword>
<dbReference type="EMBL" id="AZFY01000145">
    <property type="protein sequence ID" value="KRM02061.1"/>
    <property type="molecule type" value="Genomic_DNA"/>
</dbReference>
<name>X0PJ39_9LACO</name>
<proteinExistence type="predicted"/>
<dbReference type="OrthoDB" id="2322664at2"/>
<protein>
    <recommendedName>
        <fullName evidence="1">DUF1659 domain-containing protein</fullName>
    </recommendedName>
</protein>
<organism evidence="2 4">
    <name type="scientific">Lentilactobacillus farraginis DSM 18382 = JCM 14108</name>
    <dbReference type="NCBI Taxonomy" id="1423743"/>
    <lineage>
        <taxon>Bacteria</taxon>
        <taxon>Bacillati</taxon>
        <taxon>Bacillota</taxon>
        <taxon>Bacilli</taxon>
        <taxon>Lactobacillales</taxon>
        <taxon>Lactobacillaceae</taxon>
        <taxon>Lentilactobacillus</taxon>
    </lineage>
</organism>
<reference evidence="3 5" key="2">
    <citation type="journal article" date="2015" name="Genome Announc.">
        <title>Expanding the biotechnology potential of lactobacilli through comparative genomics of 213 strains and associated genera.</title>
        <authorList>
            <person name="Sun Z."/>
            <person name="Harris H.M."/>
            <person name="McCann A."/>
            <person name="Guo C."/>
            <person name="Argimon S."/>
            <person name="Zhang W."/>
            <person name="Yang X."/>
            <person name="Jeffery I.B."/>
            <person name="Cooney J.C."/>
            <person name="Kagawa T.F."/>
            <person name="Liu W."/>
            <person name="Song Y."/>
            <person name="Salvetti E."/>
            <person name="Wrobel A."/>
            <person name="Rasinkangas P."/>
            <person name="Parkhill J."/>
            <person name="Rea M.C."/>
            <person name="O'Sullivan O."/>
            <person name="Ritari J."/>
            <person name="Douillard F.P."/>
            <person name="Paul Ross R."/>
            <person name="Yang R."/>
            <person name="Briner A.E."/>
            <person name="Felis G.E."/>
            <person name="de Vos W.M."/>
            <person name="Barrangou R."/>
            <person name="Klaenhammer T.R."/>
            <person name="Caufield P.W."/>
            <person name="Cui Y."/>
            <person name="Zhang H."/>
            <person name="O'Toole P.W."/>
        </authorList>
    </citation>
    <scope>NUCLEOTIDE SEQUENCE [LARGE SCALE GENOMIC DNA]</scope>
    <source>
        <strain evidence="3 5">DSM 18382</strain>
    </source>
</reference>
<comment type="caution">
    <text evidence="2">The sequence shown here is derived from an EMBL/GenBank/DDBJ whole genome shotgun (WGS) entry which is preliminary data.</text>
</comment>
<dbReference type="Proteomes" id="UP000019488">
    <property type="component" value="Unassembled WGS sequence"/>
</dbReference>
<evidence type="ECO:0000313" key="4">
    <source>
        <dbReference type="Proteomes" id="UP000019488"/>
    </source>
</evidence>
<dbReference type="EMBL" id="BAKI01000027">
    <property type="protein sequence ID" value="GAF37212.1"/>
    <property type="molecule type" value="Genomic_DNA"/>
</dbReference>
<feature type="domain" description="DUF1659" evidence="1">
    <location>
        <begin position="3"/>
        <end position="65"/>
    </location>
</feature>
<accession>X0PJ39</accession>
<gene>
    <name evidence="3" type="ORF">FD41_GL001260</name>
    <name evidence="2" type="ORF">JCM14108_2230</name>
</gene>